<keyword evidence="2" id="KW-1185">Reference proteome</keyword>
<comment type="caution">
    <text evidence="1">The sequence shown here is derived from an EMBL/GenBank/DDBJ whole genome shotgun (WGS) entry which is preliminary data.</text>
</comment>
<proteinExistence type="predicted"/>
<protein>
    <submittedName>
        <fullName evidence="1">Uncharacterized protein</fullName>
    </submittedName>
</protein>
<name>A0A9P3GYP2_9APHY</name>
<reference evidence="1 2" key="1">
    <citation type="submission" date="2021-08" db="EMBL/GenBank/DDBJ databases">
        <title>Draft Genome Sequence of Phanerochaete sordida strain YK-624.</title>
        <authorList>
            <person name="Mori T."/>
            <person name="Dohra H."/>
            <person name="Suzuki T."/>
            <person name="Kawagishi H."/>
            <person name="Hirai H."/>
        </authorList>
    </citation>
    <scope>NUCLEOTIDE SEQUENCE [LARGE SCALE GENOMIC DNA]</scope>
    <source>
        <strain evidence="1 2">YK-624</strain>
    </source>
</reference>
<organism evidence="1 2">
    <name type="scientific">Phanerochaete sordida</name>
    <dbReference type="NCBI Taxonomy" id="48140"/>
    <lineage>
        <taxon>Eukaryota</taxon>
        <taxon>Fungi</taxon>
        <taxon>Dikarya</taxon>
        <taxon>Basidiomycota</taxon>
        <taxon>Agaricomycotina</taxon>
        <taxon>Agaricomycetes</taxon>
        <taxon>Polyporales</taxon>
        <taxon>Phanerochaetaceae</taxon>
        <taxon>Phanerochaete</taxon>
    </lineage>
</organism>
<dbReference type="EMBL" id="BPQB01000200">
    <property type="protein sequence ID" value="GJF00775.1"/>
    <property type="molecule type" value="Genomic_DNA"/>
</dbReference>
<dbReference type="AlphaFoldDB" id="A0A9P3GYP2"/>
<evidence type="ECO:0000313" key="1">
    <source>
        <dbReference type="EMBL" id="GJF00775.1"/>
    </source>
</evidence>
<dbReference type="Proteomes" id="UP000703269">
    <property type="component" value="Unassembled WGS sequence"/>
</dbReference>
<evidence type="ECO:0000313" key="2">
    <source>
        <dbReference type="Proteomes" id="UP000703269"/>
    </source>
</evidence>
<gene>
    <name evidence="1" type="ORF">PsYK624_170760</name>
</gene>
<accession>A0A9P3GYP2</accession>
<sequence>MVFACAVEEREPLKSMRPPVSRPLDRSGPRRRSWTSWQRSMRILSHSSPLHPPSGRIFSWLLGLWVTKEQKPRITLSPIVCPAVYCDAFA</sequence>